<protein>
    <recommendedName>
        <fullName evidence="3">Lipoprotein SmpA/OmlA domain-containing protein</fullName>
    </recommendedName>
</protein>
<feature type="chain" id="PRO_5027112682" description="Lipoprotein SmpA/OmlA domain-containing protein" evidence="1">
    <location>
        <begin position="26"/>
        <end position="156"/>
    </location>
</feature>
<evidence type="ECO:0008006" key="3">
    <source>
        <dbReference type="Google" id="ProtNLM"/>
    </source>
</evidence>
<sequence>MAALAFLSSSLAVLAFLLVPASSRADSRFSVNRGMGGIALGMTASEVRERLGAPTRIDAGPDFTAWSYRRPSIEVTLKPGVVTLHTASPSIRGPRAIGVGTSARRLKAVLGRRLRCRSARGRGFCVIGSFATGRRSTVLDLRRQRVMAVTISVSTP</sequence>
<name>A0A6J4SAH5_9ACTN</name>
<proteinExistence type="predicted"/>
<gene>
    <name evidence="2" type="ORF">AVDCRST_MAG69-1514</name>
</gene>
<dbReference type="EMBL" id="CADCVP010000162">
    <property type="protein sequence ID" value="CAA9494157.1"/>
    <property type="molecule type" value="Genomic_DNA"/>
</dbReference>
<dbReference type="AlphaFoldDB" id="A0A6J4SAH5"/>
<evidence type="ECO:0000256" key="1">
    <source>
        <dbReference type="SAM" id="SignalP"/>
    </source>
</evidence>
<evidence type="ECO:0000313" key="2">
    <source>
        <dbReference type="EMBL" id="CAA9494157.1"/>
    </source>
</evidence>
<keyword evidence="1" id="KW-0732">Signal</keyword>
<organism evidence="2">
    <name type="scientific">uncultured Solirubrobacteraceae bacterium</name>
    <dbReference type="NCBI Taxonomy" id="1162706"/>
    <lineage>
        <taxon>Bacteria</taxon>
        <taxon>Bacillati</taxon>
        <taxon>Actinomycetota</taxon>
        <taxon>Thermoleophilia</taxon>
        <taxon>Solirubrobacterales</taxon>
        <taxon>Solirubrobacteraceae</taxon>
        <taxon>environmental samples</taxon>
    </lineage>
</organism>
<reference evidence="2" key="1">
    <citation type="submission" date="2020-02" db="EMBL/GenBank/DDBJ databases">
        <authorList>
            <person name="Meier V. D."/>
        </authorList>
    </citation>
    <scope>NUCLEOTIDE SEQUENCE</scope>
    <source>
        <strain evidence="2">AVDCRST_MAG69</strain>
    </source>
</reference>
<accession>A0A6J4SAH5</accession>
<feature type="signal peptide" evidence="1">
    <location>
        <begin position="1"/>
        <end position="25"/>
    </location>
</feature>